<evidence type="ECO:0000313" key="2">
    <source>
        <dbReference type="Proteomes" id="UP001595976"/>
    </source>
</evidence>
<dbReference type="RefSeq" id="WP_260347957.1">
    <property type="nucleotide sequence ID" value="NZ_JAOAOS010000002.1"/>
</dbReference>
<evidence type="ECO:0000313" key="1">
    <source>
        <dbReference type="EMBL" id="MFC5292687.1"/>
    </source>
</evidence>
<organism evidence="1 2">
    <name type="scientific">Bosea minatitlanensis</name>
    <dbReference type="NCBI Taxonomy" id="128782"/>
    <lineage>
        <taxon>Bacteria</taxon>
        <taxon>Pseudomonadati</taxon>
        <taxon>Pseudomonadota</taxon>
        <taxon>Alphaproteobacteria</taxon>
        <taxon>Hyphomicrobiales</taxon>
        <taxon>Boseaceae</taxon>
        <taxon>Bosea</taxon>
    </lineage>
</organism>
<sequence>MTMIERVARALAAMEYGEDVDDVWETHIPHARAAIAAMREPTGGMGEAAERWADKSSYYLEMDPADVWRAMIDVALEEKP</sequence>
<accession>A0ABW0F0I6</accession>
<proteinExistence type="predicted"/>
<comment type="caution">
    <text evidence="1">The sequence shown here is derived from an EMBL/GenBank/DDBJ whole genome shotgun (WGS) entry which is preliminary data.</text>
</comment>
<dbReference type="EMBL" id="JBHSLI010000002">
    <property type="protein sequence ID" value="MFC5292687.1"/>
    <property type="molecule type" value="Genomic_DNA"/>
</dbReference>
<keyword evidence="2" id="KW-1185">Reference proteome</keyword>
<reference evidence="2" key="1">
    <citation type="journal article" date="2019" name="Int. J. Syst. Evol. Microbiol.">
        <title>The Global Catalogue of Microorganisms (GCM) 10K type strain sequencing project: providing services to taxonomists for standard genome sequencing and annotation.</title>
        <authorList>
            <consortium name="The Broad Institute Genomics Platform"/>
            <consortium name="The Broad Institute Genome Sequencing Center for Infectious Disease"/>
            <person name="Wu L."/>
            <person name="Ma J."/>
        </authorList>
    </citation>
    <scope>NUCLEOTIDE SEQUENCE [LARGE SCALE GENOMIC DNA]</scope>
    <source>
        <strain evidence="2">CGMCC 1.15643</strain>
    </source>
</reference>
<name>A0ABW0F0I6_9HYPH</name>
<dbReference type="Proteomes" id="UP001595976">
    <property type="component" value="Unassembled WGS sequence"/>
</dbReference>
<gene>
    <name evidence="1" type="ORF">ACFPK2_06765</name>
</gene>
<protein>
    <submittedName>
        <fullName evidence="1">Uncharacterized protein</fullName>
    </submittedName>
</protein>